<reference evidence="3 5" key="1">
    <citation type="submission" date="2021-11" db="EMBL/GenBank/DDBJ databases">
        <authorList>
            <person name="Islam A."/>
            <person name="Islam S."/>
            <person name="Flora M.S."/>
            <person name="Rahman M."/>
            <person name="Ziaur R.M."/>
            <person name="Epstein J.H."/>
            <person name="Hassan M."/>
            <person name="Klassen M."/>
            <person name="Woodard K."/>
            <person name="Webb A."/>
            <person name="Webby R.J."/>
            <person name="El Zowalaty M.E."/>
        </authorList>
    </citation>
    <scope>NUCLEOTIDE SEQUENCE</scope>
    <source>
        <strain evidence="4">Pbs1</strain>
        <strain evidence="3">Pbs3</strain>
    </source>
</reference>
<feature type="chain" id="PRO_5043728766" description="CREG-like beta-barrel domain-containing protein" evidence="1">
    <location>
        <begin position="28"/>
        <end position="242"/>
    </location>
</feature>
<organism evidence="3 6">
    <name type="scientific">Peronospora belbahrii</name>
    <dbReference type="NCBI Taxonomy" id="622444"/>
    <lineage>
        <taxon>Eukaryota</taxon>
        <taxon>Sar</taxon>
        <taxon>Stramenopiles</taxon>
        <taxon>Oomycota</taxon>
        <taxon>Peronosporomycetes</taxon>
        <taxon>Peronosporales</taxon>
        <taxon>Peronosporaceae</taxon>
        <taxon>Peronospora</taxon>
    </lineage>
</organism>
<evidence type="ECO:0000313" key="3">
    <source>
        <dbReference type="EMBL" id="CAH0478900.1"/>
    </source>
</evidence>
<dbReference type="EMBL" id="CAKLCB010000336">
    <property type="protein sequence ID" value="CAH0520193.1"/>
    <property type="molecule type" value="Genomic_DNA"/>
</dbReference>
<evidence type="ECO:0000313" key="4">
    <source>
        <dbReference type="EMBL" id="CAH0520193.1"/>
    </source>
</evidence>
<dbReference type="PROSITE" id="PS51257">
    <property type="entry name" value="PROKAR_LIPOPROTEIN"/>
    <property type="match status" value="1"/>
</dbReference>
<dbReference type="FunFam" id="2.30.110.10:FF:000081">
    <property type="entry name" value="Cellular repressor of E1A stimulated genes 1"/>
    <property type="match status" value="1"/>
</dbReference>
<dbReference type="Proteomes" id="UP001160483">
    <property type="component" value="Unassembled WGS sequence"/>
</dbReference>
<accession>A0AAU9L0E2</accession>
<dbReference type="GO" id="GO:0005737">
    <property type="term" value="C:cytoplasm"/>
    <property type="evidence" value="ECO:0007669"/>
    <property type="project" value="UniProtKB-ARBA"/>
</dbReference>
<feature type="domain" description="CREG-like beta-barrel" evidence="2">
    <location>
        <begin position="46"/>
        <end position="209"/>
    </location>
</feature>
<dbReference type="PANTHER" id="PTHR13343">
    <property type="entry name" value="CREG1 PROTEIN"/>
    <property type="match status" value="1"/>
</dbReference>
<keyword evidence="1" id="KW-0732">Signal</keyword>
<protein>
    <recommendedName>
        <fullName evidence="2">CREG-like beta-barrel domain-containing protein</fullName>
    </recommendedName>
</protein>
<evidence type="ECO:0000313" key="6">
    <source>
        <dbReference type="Proteomes" id="UP001160483"/>
    </source>
</evidence>
<keyword evidence="5" id="KW-1185">Reference proteome</keyword>
<dbReference type="InterPro" id="IPR055343">
    <property type="entry name" value="CREG_beta-barrel"/>
</dbReference>
<evidence type="ECO:0000256" key="1">
    <source>
        <dbReference type="SAM" id="SignalP"/>
    </source>
</evidence>
<sequence length="242" mass="27531">MKHKYYQFIAIFLLHLILVGCHNGANSRRISRTFPSSIFQLLTSETEKSSARHARQLVHDNTWATVSTISVQFNGVPYGSTLSYSDGIGYSKENSTGQLFFYLTLMDPSGKDLSINSTASISMTMAQEGQNACKMDIEDPTCWKLTLLGNLVPVVSLNERHYAEKVLFSKHPQMKQWPRNHEFRPYVLEIKHIILLDFYGGAKHVLDEDGWWVEFFAILGQDISSGWLSDKNGNMNDTEHFS</sequence>
<proteinExistence type="predicted"/>
<evidence type="ECO:0000259" key="2">
    <source>
        <dbReference type="Pfam" id="PF13883"/>
    </source>
</evidence>
<dbReference type="Proteomes" id="UP001158986">
    <property type="component" value="Unassembled WGS sequence"/>
</dbReference>
<dbReference type="AlphaFoldDB" id="A0AAU9L0E2"/>
<dbReference type="SUPFAM" id="SSF50475">
    <property type="entry name" value="FMN-binding split barrel"/>
    <property type="match status" value="1"/>
</dbReference>
<evidence type="ECO:0000313" key="5">
    <source>
        <dbReference type="Proteomes" id="UP001158986"/>
    </source>
</evidence>
<dbReference type="InterPro" id="IPR012349">
    <property type="entry name" value="Split_barrel_FMN-bd"/>
</dbReference>
<name>A0AAU9L0E2_9STRA</name>
<comment type="caution">
    <text evidence="3">The sequence shown here is derived from an EMBL/GenBank/DDBJ whole genome shotgun (WGS) entry which is preliminary data.</text>
</comment>
<dbReference type="EMBL" id="CAKKTJ010000281">
    <property type="protein sequence ID" value="CAH0478900.1"/>
    <property type="molecule type" value="Genomic_DNA"/>
</dbReference>
<dbReference type="PANTHER" id="PTHR13343:SF17">
    <property type="entry name" value="CELLULAR REPRESSOR OF E1A-STIMULATED GENES, ISOFORM A"/>
    <property type="match status" value="1"/>
</dbReference>
<feature type="signal peptide" evidence="1">
    <location>
        <begin position="1"/>
        <end position="27"/>
    </location>
</feature>
<dbReference type="Pfam" id="PF13883">
    <property type="entry name" value="CREG_beta-barrel"/>
    <property type="match status" value="1"/>
</dbReference>
<gene>
    <name evidence="4" type="ORF">PBS001_LOCUS6686</name>
    <name evidence="3" type="ORF">PBS003_LOCUS5577</name>
</gene>
<dbReference type="Gene3D" id="2.30.110.10">
    <property type="entry name" value="Electron Transport, Fmn-binding Protein, Chain A"/>
    <property type="match status" value="1"/>
</dbReference>